<dbReference type="InterPro" id="IPR003156">
    <property type="entry name" value="DHHA1_dom"/>
</dbReference>
<dbReference type="GO" id="GO:0006310">
    <property type="term" value="P:DNA recombination"/>
    <property type="evidence" value="ECO:0007669"/>
    <property type="project" value="InterPro"/>
</dbReference>
<dbReference type="Gene3D" id="3.90.1640.30">
    <property type="match status" value="1"/>
</dbReference>
<evidence type="ECO:0000256" key="5">
    <source>
        <dbReference type="ARBA" id="ARBA00022839"/>
    </source>
</evidence>
<dbReference type="NCBIfam" id="TIGR00644">
    <property type="entry name" value="recJ"/>
    <property type="match status" value="1"/>
</dbReference>
<dbReference type="Pfam" id="PF02272">
    <property type="entry name" value="DHHA1"/>
    <property type="match status" value="1"/>
</dbReference>
<dbReference type="InterPro" id="IPR051673">
    <property type="entry name" value="SSDNA_exonuclease_RecJ"/>
</dbReference>
<keyword evidence="3" id="KW-0540">Nuclease</keyword>
<dbReference type="Proteomes" id="UP000010799">
    <property type="component" value="Chromosome"/>
</dbReference>
<dbReference type="InterPro" id="IPR041122">
    <property type="entry name" value="RecJ_OB"/>
</dbReference>
<comment type="similarity">
    <text evidence="1">Belongs to the RecJ family.</text>
</comment>
<dbReference type="EMBL" id="CP003789">
    <property type="protein sequence ID" value="AGA64437.1"/>
    <property type="molecule type" value="Genomic_DNA"/>
</dbReference>
<evidence type="ECO:0000259" key="7">
    <source>
        <dbReference type="Pfam" id="PF02272"/>
    </source>
</evidence>
<keyword evidence="4 9" id="KW-0378">Hydrolase</keyword>
<feature type="domain" description="RecJ OB" evidence="8">
    <location>
        <begin position="485"/>
        <end position="594"/>
    </location>
</feature>
<evidence type="ECO:0000256" key="1">
    <source>
        <dbReference type="ARBA" id="ARBA00005915"/>
    </source>
</evidence>
<dbReference type="Gene3D" id="3.10.310.30">
    <property type="match status" value="1"/>
</dbReference>
<evidence type="ECO:0000256" key="4">
    <source>
        <dbReference type="ARBA" id="ARBA00022801"/>
    </source>
</evidence>
<feature type="domain" description="DDH" evidence="6">
    <location>
        <begin position="98"/>
        <end position="235"/>
    </location>
</feature>
<gene>
    <name evidence="9" type="ordered locus">B488_04450</name>
</gene>
<dbReference type="AlphaFoldDB" id="L0EU01"/>
<dbReference type="SUPFAM" id="SSF64182">
    <property type="entry name" value="DHH phosphoesterases"/>
    <property type="match status" value="1"/>
</dbReference>
<dbReference type="KEGG" id="lcc:B488_04450"/>
<keyword evidence="10" id="KW-1185">Reference proteome</keyword>
<protein>
    <recommendedName>
        <fullName evidence="2">Single-stranded-DNA-specific exonuclease RecJ</fullName>
    </recommendedName>
</protein>
<dbReference type="PATRIC" id="fig|1215343.11.peg.455"/>
<name>L0EU01_LIBCB</name>
<evidence type="ECO:0000256" key="3">
    <source>
        <dbReference type="ARBA" id="ARBA00022722"/>
    </source>
</evidence>
<organism evidence="9 10">
    <name type="scientific">Liberibacter crescens (strain BT-1)</name>
    <dbReference type="NCBI Taxonomy" id="1215343"/>
    <lineage>
        <taxon>Bacteria</taxon>
        <taxon>Pseudomonadati</taxon>
        <taxon>Pseudomonadota</taxon>
        <taxon>Alphaproteobacteria</taxon>
        <taxon>Hyphomicrobiales</taxon>
        <taxon>Rhizobiaceae</taxon>
        <taxon>Liberibacter</taxon>
    </lineage>
</organism>
<dbReference type="InterPro" id="IPR038763">
    <property type="entry name" value="DHH_sf"/>
</dbReference>
<evidence type="ECO:0000313" key="9">
    <source>
        <dbReference type="EMBL" id="AGA64437.1"/>
    </source>
</evidence>
<dbReference type="PANTHER" id="PTHR30255">
    <property type="entry name" value="SINGLE-STRANDED-DNA-SPECIFIC EXONUCLEASE RECJ"/>
    <property type="match status" value="1"/>
</dbReference>
<dbReference type="InterPro" id="IPR004610">
    <property type="entry name" value="RecJ"/>
</dbReference>
<evidence type="ECO:0000259" key="8">
    <source>
        <dbReference type="Pfam" id="PF17768"/>
    </source>
</evidence>
<keyword evidence="5 9" id="KW-0269">Exonuclease</keyword>
<feature type="domain" description="DHHA1" evidence="7">
    <location>
        <begin position="375"/>
        <end position="471"/>
    </location>
</feature>
<dbReference type="STRING" id="1215343.B488_04450"/>
<evidence type="ECO:0000313" key="10">
    <source>
        <dbReference type="Proteomes" id="UP000010799"/>
    </source>
</evidence>
<evidence type="ECO:0000256" key="2">
    <source>
        <dbReference type="ARBA" id="ARBA00019841"/>
    </source>
</evidence>
<dbReference type="GO" id="GO:0003676">
    <property type="term" value="F:nucleic acid binding"/>
    <property type="evidence" value="ECO:0007669"/>
    <property type="project" value="InterPro"/>
</dbReference>
<sequence length="599" mass="65302">MKEFANSQAFLDVEHSVSGFRWVSLLDQAGVNHALAIAQIHGISDLVARILAGRGVGIEKAMDFLNPTLRSLMPNPDTLVDCDKAARRIIQAIYQVENIAILGDYDVDGAASVALIARFLNHFGIKTRIYIPDRILEGYGPNPVIIKKLIDEGAQLIIAVDCGSTSHESLEIAASRNVDVIVIDHHQVGTEIPCAYALVNPNRQDDLSLQDHLCAAGVVFLVLVLITRILRAEYNIQIKDLDLLSFLDIVALATVCDAVPLTGLNRAYVRKGIIVARHKGNPGIKALMELMRRPMPITYDHFGFMIGPRINAGGRIGDSNLGSRLLISDNLSEIETIAAQLDSLNRDRQFMEATMLQQAEAEVIIKYGDTKGALVIVATGESWHPGIVGLLATRLKDKFGCPAFAIAFDNTTGKGIGSGRSVIGFDIGIMVRAALEEGLLLKGGGHAMAAGLTVEHSNIDRLRIFFEEYVHNAGINLAAIKLLKIDGALSAAGATVELFDMLECVGPYGSCNPKPLFVFPRHKLCNFYPIGSSHLKVIFENQDSLSIEGIAFYVIDTPLGNFLMKSRGKWMHIAGYLSMDYWKGRKQVQLHIKDAAACI</sequence>
<dbReference type="GO" id="GO:0008409">
    <property type="term" value="F:5'-3' exonuclease activity"/>
    <property type="evidence" value="ECO:0007669"/>
    <property type="project" value="InterPro"/>
</dbReference>
<dbReference type="PANTHER" id="PTHR30255:SF2">
    <property type="entry name" value="SINGLE-STRANDED-DNA-SPECIFIC EXONUCLEASE RECJ"/>
    <property type="match status" value="1"/>
</dbReference>
<dbReference type="GO" id="GO:0006281">
    <property type="term" value="P:DNA repair"/>
    <property type="evidence" value="ECO:0007669"/>
    <property type="project" value="InterPro"/>
</dbReference>
<proteinExistence type="inferred from homology"/>
<dbReference type="Pfam" id="PF01368">
    <property type="entry name" value="DHH"/>
    <property type="match status" value="1"/>
</dbReference>
<dbReference type="eggNOG" id="COG0608">
    <property type="taxonomic scope" value="Bacteria"/>
</dbReference>
<reference evidence="9 10" key="1">
    <citation type="journal article" date="2012" name="Stand. Genomic Sci.">
        <title>Complete genome sequence of Liberibacter crescens BT-1.</title>
        <authorList>
            <person name="Leonard M.T."/>
            <person name="Fagen J.R."/>
            <person name="Davis-Richardson A.G."/>
            <person name="Davis M.J."/>
            <person name="Triplett E.W."/>
        </authorList>
    </citation>
    <scope>NUCLEOTIDE SEQUENCE [LARGE SCALE GENOMIC DNA]</scope>
    <source>
        <strain evidence="9 10">BT-1</strain>
    </source>
</reference>
<dbReference type="RefSeq" id="WP_015272864.1">
    <property type="nucleotide sequence ID" value="NC_019907.1"/>
</dbReference>
<dbReference type="InterPro" id="IPR001667">
    <property type="entry name" value="DDH_dom"/>
</dbReference>
<dbReference type="HOGENOM" id="CLU_009736_5_1_5"/>
<dbReference type="Pfam" id="PF17768">
    <property type="entry name" value="RecJ_OB"/>
    <property type="match status" value="1"/>
</dbReference>
<evidence type="ECO:0000259" key="6">
    <source>
        <dbReference type="Pfam" id="PF01368"/>
    </source>
</evidence>
<accession>L0EU01</accession>